<dbReference type="Proteomes" id="UP001202328">
    <property type="component" value="Unassembled WGS sequence"/>
</dbReference>
<accession>A0AAD4XQP3</accession>
<comment type="caution">
    <text evidence="2">The sequence shown here is derived from an EMBL/GenBank/DDBJ whole genome shotgun (WGS) entry which is preliminary data.</text>
</comment>
<sequence>MDYIDKFDAPETIIPESSNEIPEWGKVLEPARKLPTNVGTGIRKCAYEALDKGPPEWAKKISRHSISKGNASGSTKICRNLLFRSAVGTYIGSYEAFLEDVREVWHNIRTAYGDQQDLMLFAEQLSGNLESLYEKEPGGEGLLAEVCEEEVLNSAIVREHIDQCAEMSADGQQKLRSFSV</sequence>
<reference evidence="2" key="1">
    <citation type="submission" date="2022-04" db="EMBL/GenBank/DDBJ databases">
        <title>A functionally conserved STORR gene fusion in Papaver species that diverged 16.8 million years ago.</title>
        <authorList>
            <person name="Catania T."/>
        </authorList>
    </citation>
    <scope>NUCLEOTIDE SEQUENCE</scope>
    <source>
        <strain evidence="2">S-188037</strain>
    </source>
</reference>
<dbReference type="AlphaFoldDB" id="A0AAD4XQP3"/>
<evidence type="ECO:0000313" key="3">
    <source>
        <dbReference type="Proteomes" id="UP001202328"/>
    </source>
</evidence>
<dbReference type="SUPFAM" id="SSF47370">
    <property type="entry name" value="Bromodomain"/>
    <property type="match status" value="1"/>
</dbReference>
<organism evidence="2 3">
    <name type="scientific">Papaver atlanticum</name>
    <dbReference type="NCBI Taxonomy" id="357466"/>
    <lineage>
        <taxon>Eukaryota</taxon>
        <taxon>Viridiplantae</taxon>
        <taxon>Streptophyta</taxon>
        <taxon>Embryophyta</taxon>
        <taxon>Tracheophyta</taxon>
        <taxon>Spermatophyta</taxon>
        <taxon>Magnoliopsida</taxon>
        <taxon>Ranunculales</taxon>
        <taxon>Papaveraceae</taxon>
        <taxon>Papaveroideae</taxon>
        <taxon>Papaver</taxon>
    </lineage>
</organism>
<dbReference type="EMBL" id="JAJJMB010004060">
    <property type="protein sequence ID" value="KAI3944247.1"/>
    <property type="molecule type" value="Genomic_DNA"/>
</dbReference>
<dbReference type="PANTHER" id="PTHR47162">
    <property type="entry name" value="OS02G0192300 PROTEIN"/>
    <property type="match status" value="1"/>
</dbReference>
<name>A0AAD4XQP3_9MAGN</name>
<proteinExistence type="predicted"/>
<gene>
    <name evidence="2" type="ORF">MKW98_016477</name>
</gene>
<evidence type="ECO:0000256" key="1">
    <source>
        <dbReference type="ARBA" id="ARBA00023117"/>
    </source>
</evidence>
<evidence type="ECO:0000313" key="2">
    <source>
        <dbReference type="EMBL" id="KAI3944247.1"/>
    </source>
</evidence>
<protein>
    <submittedName>
        <fullName evidence="2">Uncharacterized protein</fullName>
    </submittedName>
</protein>
<dbReference type="PANTHER" id="PTHR47162:SF8">
    <property type="entry name" value="METHYL-CPG-BINDING DOMAIN-CONTAINING PROTEIN 9"/>
    <property type="match status" value="1"/>
</dbReference>
<dbReference type="InterPro" id="IPR036427">
    <property type="entry name" value="Bromodomain-like_sf"/>
</dbReference>
<keyword evidence="3" id="KW-1185">Reference proteome</keyword>
<keyword evidence="1" id="KW-0103">Bromodomain</keyword>